<feature type="domain" description="Conserved oligomeric Golgi complex subunit 5 N-terminal" evidence="5">
    <location>
        <begin position="26"/>
        <end position="154"/>
    </location>
</feature>
<protein>
    <recommendedName>
        <fullName evidence="2">Conserved oligomeric Golgi complex subunit 5</fullName>
    </recommendedName>
</protein>
<dbReference type="Pfam" id="PF20649">
    <property type="entry name" value="COG5_C"/>
    <property type="match status" value="1"/>
</dbReference>
<dbReference type="PANTHER" id="PTHR13228:SF3">
    <property type="entry name" value="CONSERVED OLIGOMERIC GOLGI COMPLEX SUBUNIT 5"/>
    <property type="match status" value="1"/>
</dbReference>
<evidence type="ECO:0000256" key="3">
    <source>
        <dbReference type="ARBA" id="ARBA00023034"/>
    </source>
</evidence>
<evidence type="ECO:0000256" key="1">
    <source>
        <dbReference type="ARBA" id="ARBA00004395"/>
    </source>
</evidence>
<dbReference type="EMBL" id="JANBOH010000131">
    <property type="protein sequence ID" value="KAJ1644977.1"/>
    <property type="molecule type" value="Genomic_DNA"/>
</dbReference>
<dbReference type="GO" id="GO:0000139">
    <property type="term" value="C:Golgi membrane"/>
    <property type="evidence" value="ECO:0007669"/>
    <property type="project" value="UniProtKB-SubCell"/>
</dbReference>
<evidence type="ECO:0000256" key="2">
    <source>
        <dbReference type="ARBA" id="ARBA00020974"/>
    </source>
</evidence>
<accession>A0A9W8CJL1</accession>
<proteinExistence type="predicted"/>
<gene>
    <name evidence="7" type="primary">COG5</name>
    <name evidence="7" type="ORF">LPJ64_003389</name>
</gene>
<evidence type="ECO:0000259" key="6">
    <source>
        <dbReference type="Pfam" id="PF20649"/>
    </source>
</evidence>
<dbReference type="InterPro" id="IPR019465">
    <property type="entry name" value="Cog5"/>
</dbReference>
<evidence type="ECO:0000313" key="8">
    <source>
        <dbReference type="Proteomes" id="UP001145021"/>
    </source>
</evidence>
<dbReference type="InterPro" id="IPR048485">
    <property type="entry name" value="COG5_helical"/>
</dbReference>
<dbReference type="InterPro" id="IPR049176">
    <property type="entry name" value="COG5_N"/>
</dbReference>
<comment type="subcellular location">
    <subcellularLocation>
        <location evidence="1">Golgi apparatus membrane</location>
        <topology evidence="1">Peripheral membrane protein</topology>
    </subcellularLocation>
</comment>
<evidence type="ECO:0000313" key="7">
    <source>
        <dbReference type="EMBL" id="KAJ1644977.1"/>
    </source>
</evidence>
<evidence type="ECO:0000256" key="4">
    <source>
        <dbReference type="ARBA" id="ARBA00023136"/>
    </source>
</evidence>
<dbReference type="PANTHER" id="PTHR13228">
    <property type="entry name" value="CONSERVED OLIGOMERIC GOLGI COMPLEX COMPONENT 5"/>
    <property type="match status" value="1"/>
</dbReference>
<reference evidence="7" key="1">
    <citation type="submission" date="2022-07" db="EMBL/GenBank/DDBJ databases">
        <title>Phylogenomic reconstructions and comparative analyses of Kickxellomycotina fungi.</title>
        <authorList>
            <person name="Reynolds N.K."/>
            <person name="Stajich J.E."/>
            <person name="Barry K."/>
            <person name="Grigoriev I.V."/>
            <person name="Crous P."/>
            <person name="Smith M.E."/>
        </authorList>
    </citation>
    <scope>NUCLEOTIDE SEQUENCE</scope>
    <source>
        <strain evidence="7">NBRC 105413</strain>
    </source>
</reference>
<evidence type="ECO:0000259" key="5">
    <source>
        <dbReference type="Pfam" id="PF10392"/>
    </source>
</evidence>
<dbReference type="GO" id="GO:0006891">
    <property type="term" value="P:intra-Golgi vesicle-mediated transport"/>
    <property type="evidence" value="ECO:0007669"/>
    <property type="project" value="InterPro"/>
</dbReference>
<dbReference type="Proteomes" id="UP001145021">
    <property type="component" value="Unassembled WGS sequence"/>
</dbReference>
<keyword evidence="3" id="KW-0333">Golgi apparatus</keyword>
<dbReference type="AlphaFoldDB" id="A0A9W8CJL1"/>
<dbReference type="Pfam" id="PF10392">
    <property type="entry name" value="COG5_N"/>
    <property type="match status" value="1"/>
</dbReference>
<keyword evidence="4" id="KW-0472">Membrane</keyword>
<name>A0A9W8CJL1_9FUNG</name>
<feature type="domain" description="Conserved oligomeric Golgi complex subunit 5 helical" evidence="6">
    <location>
        <begin position="191"/>
        <end position="364"/>
    </location>
</feature>
<comment type="caution">
    <text evidence="7">The sequence shown here is derived from an EMBL/GenBank/DDBJ whole genome shotgun (WGS) entry which is preliminary data.</text>
</comment>
<sequence>MEASVDLNSTQSLSAHSSPDALSDHSQFLSASFEPLAFAQRLVQETPSDLDRFEQVQGQLQAKIDDLQQTTRALITASQSELLDQIVGVRTVDSSLTVIEEQVREIRGYMHTLRSKIRVPHAQAVAYARQAANLQAAMRFARATARFMQLARRLRTQVPGALAESNERCDWAAAALTLADIDRTVASNGGLSGIVVVDNEMRDSVEPRRRRAQQAAEHLVANGIKKNSASDVGSGLVVLGNLGTLGETVASMVRHEASDWAAFVSTAPLNDPWTDIPFLLDELLVRGLQIRTLEKALARRRDVVARFDVSVDNVGFLDSVVAQLGDRALAFWWRAAVAVLSARILAAPTRAVVTTGFPRLVRAFFPKLEPLVLAHLGGVTTVREPSVNSPGGHEEDPGVSILWDGLLAPLAAEYCSRAATRMSGAVKRCFAQQQQQQQPMSVVPSRKNIVAAARRIASETQLAAADSRLSMAVLRCASDSVDEFMLEINARIAQITASVLPPMFSGEPHELLPVYAGLVNSVEALCAALRESDVSIELPDPFVLVEPLFASAQSEIAMAIDQDDLLTVELAMQWVQTQVIAPVELKLYPRTLSLVRMCIRRYVRLVLQTYPMTEDAKLHVVASVARFEFACSQLVALADTGDAYAGLRLLRPLLFMDVKELCKTVEDGKVLGCLPTVDLLGFIIYRIATEAGLDSEKEMVLPHALLGWSLDQLQEHLLGRLQGSLDTVMDAQRRSLNKLAQMLQTIISPEYHSLALCALDHFQK</sequence>
<dbReference type="GO" id="GO:0017119">
    <property type="term" value="C:Golgi transport complex"/>
    <property type="evidence" value="ECO:0007669"/>
    <property type="project" value="InterPro"/>
</dbReference>
<keyword evidence="8" id="KW-1185">Reference proteome</keyword>
<organism evidence="7 8">
    <name type="scientific">Coemansia asiatica</name>
    <dbReference type="NCBI Taxonomy" id="1052880"/>
    <lineage>
        <taxon>Eukaryota</taxon>
        <taxon>Fungi</taxon>
        <taxon>Fungi incertae sedis</taxon>
        <taxon>Zoopagomycota</taxon>
        <taxon>Kickxellomycotina</taxon>
        <taxon>Kickxellomycetes</taxon>
        <taxon>Kickxellales</taxon>
        <taxon>Kickxellaceae</taxon>
        <taxon>Coemansia</taxon>
    </lineage>
</organism>